<feature type="compositionally biased region" description="Polar residues" evidence="1">
    <location>
        <begin position="49"/>
        <end position="62"/>
    </location>
</feature>
<evidence type="ECO:0000313" key="4">
    <source>
        <dbReference type="EMBL" id="CAF1907904.1"/>
    </source>
</evidence>
<feature type="region of interest" description="Disordered" evidence="1">
    <location>
        <begin position="272"/>
        <end position="292"/>
    </location>
</feature>
<reference evidence="4" key="1">
    <citation type="submission" date="2021-01" db="EMBL/GenBank/DDBJ databases">
        <authorList>
            <consortium name="Genoscope - CEA"/>
            <person name="William W."/>
        </authorList>
    </citation>
    <scope>NUCLEOTIDE SEQUENCE</scope>
</reference>
<sequence>MLGTAFIAVRIIYLSQLATPMEAKKQSTQLNQPQQPPQQLAVNPAQPATSIGTQDSSTSGVTNVDELNRVELRSYQLIRIEEPEEDIDPDYMHYLRAIGAYDSVQPQSARGKGRGHKQLIDFHHANNSDGHLQKRKRGRPRGSHTKSKAFIASLVALSFTMFATRGLDNVFVRVCGWSFGLLALCFFTCMVVLLLKRWPSRLKLMSCGSLEDSCRFLLEDVRGQSGFYTSESGFSFCALAVMVFRFVRGAQDLCDDEEQRSLAKEGLRVRSSCGNWRSGPWDTPEDGSDYGY</sequence>
<accession>A0A816K3I9</accession>
<keyword evidence="3" id="KW-0732">Signal</keyword>
<protein>
    <submittedName>
        <fullName evidence="4">(rape) hypothetical protein</fullName>
    </submittedName>
</protein>
<feature type="transmembrane region" description="Helical" evidence="2">
    <location>
        <begin position="170"/>
        <end position="195"/>
    </location>
</feature>
<organism evidence="4">
    <name type="scientific">Brassica napus</name>
    <name type="common">Rape</name>
    <dbReference type="NCBI Taxonomy" id="3708"/>
    <lineage>
        <taxon>Eukaryota</taxon>
        <taxon>Viridiplantae</taxon>
        <taxon>Streptophyta</taxon>
        <taxon>Embryophyta</taxon>
        <taxon>Tracheophyta</taxon>
        <taxon>Spermatophyta</taxon>
        <taxon>Magnoliopsida</taxon>
        <taxon>eudicotyledons</taxon>
        <taxon>Gunneridae</taxon>
        <taxon>Pentapetalae</taxon>
        <taxon>rosids</taxon>
        <taxon>malvids</taxon>
        <taxon>Brassicales</taxon>
        <taxon>Brassicaceae</taxon>
        <taxon>Brassiceae</taxon>
        <taxon>Brassica</taxon>
    </lineage>
</organism>
<dbReference type="EMBL" id="HG994366">
    <property type="protein sequence ID" value="CAF1907904.1"/>
    <property type="molecule type" value="Genomic_DNA"/>
</dbReference>
<gene>
    <name evidence="4" type="ORF">DARMORV10_C02P28230.1</name>
</gene>
<feature type="compositionally biased region" description="Acidic residues" evidence="1">
    <location>
        <begin position="283"/>
        <end position="292"/>
    </location>
</feature>
<feature type="transmembrane region" description="Helical" evidence="2">
    <location>
        <begin position="145"/>
        <end position="164"/>
    </location>
</feature>
<feature type="compositionally biased region" description="Low complexity" evidence="1">
    <location>
        <begin position="29"/>
        <end position="48"/>
    </location>
</feature>
<feature type="signal peptide" evidence="3">
    <location>
        <begin position="1"/>
        <end position="23"/>
    </location>
</feature>
<dbReference type="Proteomes" id="UP001295469">
    <property type="component" value="Chromosome C02"/>
</dbReference>
<proteinExistence type="predicted"/>
<name>A0A816K3I9_BRANA</name>
<feature type="region of interest" description="Disordered" evidence="1">
    <location>
        <begin position="25"/>
        <end position="63"/>
    </location>
</feature>
<keyword evidence="2" id="KW-1133">Transmembrane helix</keyword>
<feature type="chain" id="PRO_5032477074" evidence="3">
    <location>
        <begin position="24"/>
        <end position="292"/>
    </location>
</feature>
<evidence type="ECO:0000256" key="1">
    <source>
        <dbReference type="SAM" id="MobiDB-lite"/>
    </source>
</evidence>
<keyword evidence="2" id="KW-0472">Membrane</keyword>
<dbReference type="AlphaFoldDB" id="A0A816K3I9"/>
<evidence type="ECO:0000256" key="2">
    <source>
        <dbReference type="SAM" id="Phobius"/>
    </source>
</evidence>
<keyword evidence="2" id="KW-0812">Transmembrane</keyword>
<evidence type="ECO:0000256" key="3">
    <source>
        <dbReference type="SAM" id="SignalP"/>
    </source>
</evidence>